<dbReference type="GO" id="GO:0009279">
    <property type="term" value="C:cell outer membrane"/>
    <property type="evidence" value="ECO:0007669"/>
    <property type="project" value="UniProtKB-SubCell"/>
</dbReference>
<keyword evidence="5" id="KW-0812">Transmembrane</keyword>
<evidence type="ECO:0000256" key="4">
    <source>
        <dbReference type="ARBA" id="ARBA00022452"/>
    </source>
</evidence>
<keyword evidence="9" id="KW-0998">Cell outer membrane</keyword>
<dbReference type="NCBIfam" id="TIGR02517">
    <property type="entry name" value="type_II_gspD"/>
    <property type="match status" value="1"/>
</dbReference>
<evidence type="ECO:0000259" key="11">
    <source>
        <dbReference type="Pfam" id="PF00263"/>
    </source>
</evidence>
<protein>
    <submittedName>
        <fullName evidence="14">Type II secretion system protein D</fullName>
    </submittedName>
</protein>
<evidence type="ECO:0000256" key="6">
    <source>
        <dbReference type="ARBA" id="ARBA00022729"/>
    </source>
</evidence>
<dbReference type="PRINTS" id="PR00811">
    <property type="entry name" value="BCTERIALGSPD"/>
</dbReference>
<dbReference type="InterPro" id="IPR049371">
    <property type="entry name" value="GspD-like_N0"/>
</dbReference>
<dbReference type="Gene3D" id="3.30.1370.120">
    <property type="match status" value="3"/>
</dbReference>
<feature type="domain" description="GspD-like N0" evidence="13">
    <location>
        <begin position="42"/>
        <end position="111"/>
    </location>
</feature>
<evidence type="ECO:0000256" key="1">
    <source>
        <dbReference type="ARBA" id="ARBA00004442"/>
    </source>
</evidence>
<evidence type="ECO:0000256" key="2">
    <source>
        <dbReference type="ARBA" id="ARBA00006980"/>
    </source>
</evidence>
<dbReference type="InterPro" id="IPR005644">
    <property type="entry name" value="NolW-like"/>
</dbReference>
<keyword evidence="7" id="KW-0653">Protein transport</keyword>
<comment type="similarity">
    <text evidence="2">Belongs to the bacterial secretin family. GSP D subfamily.</text>
</comment>
<feature type="domain" description="NolW-like" evidence="12">
    <location>
        <begin position="203"/>
        <end position="270"/>
    </location>
</feature>
<dbReference type="InterPro" id="IPR001775">
    <property type="entry name" value="GspD/PilQ"/>
</dbReference>
<dbReference type="InterPro" id="IPR050810">
    <property type="entry name" value="Bact_Secretion_Sys_Channel"/>
</dbReference>
<dbReference type="InterPro" id="IPR004846">
    <property type="entry name" value="T2SS/T3SS_dom"/>
</dbReference>
<dbReference type="Pfam" id="PF03958">
    <property type="entry name" value="Secretin_N"/>
    <property type="match status" value="3"/>
</dbReference>
<dbReference type="AlphaFoldDB" id="A0A1C3H9V0"/>
<keyword evidence="3 10" id="KW-0813">Transport</keyword>
<gene>
    <name evidence="14" type="primary">pulD</name>
    <name evidence="14" type="ORF">PWN146_00473</name>
</gene>
<dbReference type="InterPro" id="IPR004845">
    <property type="entry name" value="T2SS_GspD_CS"/>
</dbReference>
<keyword evidence="4" id="KW-1134">Transmembrane beta strand</keyword>
<dbReference type="PANTHER" id="PTHR30332">
    <property type="entry name" value="PROBABLE GENERAL SECRETION PATHWAY PROTEIN D"/>
    <property type="match status" value="1"/>
</dbReference>
<dbReference type="Pfam" id="PF21305">
    <property type="entry name" value="type_II_gspD_N0"/>
    <property type="match status" value="1"/>
</dbReference>
<evidence type="ECO:0000259" key="12">
    <source>
        <dbReference type="Pfam" id="PF03958"/>
    </source>
</evidence>
<evidence type="ECO:0000313" key="14">
    <source>
        <dbReference type="EMBL" id="SAY41809.1"/>
    </source>
</evidence>
<sequence length="655" mass="70214">MITHFIYRSGPGWSAGLWRALAAVAVMIVLAGAARAEQFSANFKGTDIQEFINTVSKNLGKTIIIDPAVKGKVTVRSYEQLDEKQYYQFFLNVLDVYGYTVIGMPNNVLKVIAAKEGKRAALAQNGGEAIAEGDEVVMRVVPLRNVAAKDVSPILRQLNDSIGVGSVAHYEQGNALLITGRASVVNGLLELVREMDQDDGNRVETLALKHAAAPEIARMVNELFREEGKRRTAGASSLRLVADERTNSVMIAGDDRSREHAKELIDQLDNKSVTQGNTQVIPLKYAKAQSLVEVLTGVSAGLQNEKESAAANVALLKNVVIKADEQTNALIITAAPDVMRDLEAVVAKLDVRRAQVLVEAVIVEVQDGQGLNIGVQWANKYGGGTQFAGQMPGVSAGFENGMSDVFGKANGLMTGFYSGNWGVLLTAIASNNQNNILATPSIVTLDNAEAEFSVGQDVPILTGSQTTNSDNVFNTVSRKTVGIKLKVKPQINQGQSVLMQIEQEVSSVAGSAGATPDSLGATFNIRTVNNTVLVDSGETVVVGGLLDKSNSELESSVPLLGKIPLVGALFRSTATKASKRNLMLFIRPTIIRSTEGYARQSQRKLGKFDAEQQDDRELNDALRGEIAGDKKALDNRAFLATVASIDAFYSRGVRP</sequence>
<organism evidence="14">
    <name type="scientific">Serratia marcescens</name>
    <dbReference type="NCBI Taxonomy" id="615"/>
    <lineage>
        <taxon>Bacteria</taxon>
        <taxon>Pseudomonadati</taxon>
        <taxon>Pseudomonadota</taxon>
        <taxon>Gammaproteobacteria</taxon>
        <taxon>Enterobacterales</taxon>
        <taxon>Yersiniaceae</taxon>
        <taxon>Serratia</taxon>
    </lineage>
</organism>
<evidence type="ECO:0000259" key="13">
    <source>
        <dbReference type="Pfam" id="PF21305"/>
    </source>
</evidence>
<feature type="domain" description="Type II/III secretion system secretin-like" evidence="11">
    <location>
        <begin position="427"/>
        <end position="592"/>
    </location>
</feature>
<keyword evidence="8" id="KW-0472">Membrane</keyword>
<proteinExistence type="inferred from homology"/>
<evidence type="ECO:0000256" key="7">
    <source>
        <dbReference type="ARBA" id="ARBA00022927"/>
    </source>
</evidence>
<feature type="domain" description="NolW-like" evidence="12">
    <location>
        <begin position="138"/>
        <end position="198"/>
    </location>
</feature>
<dbReference type="Pfam" id="PF00263">
    <property type="entry name" value="Secretin"/>
    <property type="match status" value="1"/>
</dbReference>
<dbReference type="InterPro" id="IPR038591">
    <property type="entry name" value="NolW-like_sf"/>
</dbReference>
<evidence type="ECO:0000256" key="8">
    <source>
        <dbReference type="ARBA" id="ARBA00023136"/>
    </source>
</evidence>
<keyword evidence="6" id="KW-0732">Signal</keyword>
<dbReference type="GO" id="GO:0015627">
    <property type="term" value="C:type II protein secretion system complex"/>
    <property type="evidence" value="ECO:0007669"/>
    <property type="project" value="InterPro"/>
</dbReference>
<evidence type="ECO:0000256" key="5">
    <source>
        <dbReference type="ARBA" id="ARBA00022692"/>
    </source>
</evidence>
<evidence type="ECO:0000256" key="9">
    <source>
        <dbReference type="ARBA" id="ARBA00023237"/>
    </source>
</evidence>
<dbReference type="EMBL" id="LT575490">
    <property type="protein sequence ID" value="SAY41809.1"/>
    <property type="molecule type" value="Genomic_DNA"/>
</dbReference>
<reference evidence="14" key="1">
    <citation type="submission" date="2016-05" db="EMBL/GenBank/DDBJ databases">
        <authorList>
            <person name="Cock P.J.A."/>
            <person name="Cock P.J.A."/>
        </authorList>
    </citation>
    <scope>NUCLEOTIDE SEQUENCE</scope>
    <source>
        <strain evidence="14">PWN146_assembly</strain>
    </source>
</reference>
<dbReference type="PANTHER" id="PTHR30332:SF24">
    <property type="entry name" value="SECRETIN GSPD-RELATED"/>
    <property type="match status" value="1"/>
</dbReference>
<comment type="subcellular location">
    <subcellularLocation>
        <location evidence="1 10">Cell outer membrane</location>
    </subcellularLocation>
</comment>
<name>A0A1C3H9V0_SERMA</name>
<dbReference type="PROSITE" id="PS00875">
    <property type="entry name" value="T2SP_D"/>
    <property type="match status" value="1"/>
</dbReference>
<dbReference type="InterPro" id="IPR013356">
    <property type="entry name" value="T2SS_GspD"/>
</dbReference>
<evidence type="ECO:0000256" key="3">
    <source>
        <dbReference type="ARBA" id="ARBA00022448"/>
    </source>
</evidence>
<evidence type="ECO:0000256" key="10">
    <source>
        <dbReference type="RuleBase" id="RU004004"/>
    </source>
</evidence>
<feature type="domain" description="NolW-like" evidence="12">
    <location>
        <begin position="278"/>
        <end position="355"/>
    </location>
</feature>
<accession>A0A1C3H9V0</accession>
<dbReference type="GO" id="GO:0015628">
    <property type="term" value="P:protein secretion by the type II secretion system"/>
    <property type="evidence" value="ECO:0007669"/>
    <property type="project" value="InterPro"/>
</dbReference>